<dbReference type="Pfam" id="PF00359">
    <property type="entry name" value="PTS_EIIA_2"/>
    <property type="match status" value="1"/>
</dbReference>
<evidence type="ECO:0000259" key="7">
    <source>
        <dbReference type="PROSITE" id="PS51094"/>
    </source>
</evidence>
<evidence type="ECO:0000313" key="9">
    <source>
        <dbReference type="Proteomes" id="UP000053226"/>
    </source>
</evidence>
<dbReference type="GO" id="GO:0009401">
    <property type="term" value="P:phosphoenolpyruvate-dependent sugar phosphotransferase system"/>
    <property type="evidence" value="ECO:0007669"/>
    <property type="project" value="UniProtKB-KW"/>
</dbReference>
<dbReference type="Gene3D" id="3.40.930.10">
    <property type="entry name" value="Mannitol-specific EII, Chain A"/>
    <property type="match status" value="1"/>
</dbReference>
<evidence type="ECO:0000256" key="5">
    <source>
        <dbReference type="ARBA" id="ARBA00022683"/>
    </source>
</evidence>
<dbReference type="SUPFAM" id="SSF55804">
    <property type="entry name" value="Phoshotransferase/anion transport protein"/>
    <property type="match status" value="1"/>
</dbReference>
<gene>
    <name evidence="8" type="ORF">M992_1314</name>
</gene>
<keyword evidence="2" id="KW-0813">Transport</keyword>
<dbReference type="PANTHER" id="PTHR36203:SF4">
    <property type="entry name" value="MANNITOL-SPECIFIC CRYPTIC PHOSPHOTRANSFERASE ENZYME IIA COMPONENT"/>
    <property type="match status" value="1"/>
</dbReference>
<keyword evidence="4" id="KW-0808">Transferase</keyword>
<proteinExistence type="predicted"/>
<dbReference type="AlphaFoldDB" id="A0A0N0IAN5"/>
<evidence type="ECO:0000256" key="1">
    <source>
        <dbReference type="ARBA" id="ARBA00004496"/>
    </source>
</evidence>
<dbReference type="GeneID" id="79717928"/>
<dbReference type="PANTHER" id="PTHR36203">
    <property type="entry name" value="ASCORBATE-SPECIFIC PTS SYSTEM EIIA COMPONENT"/>
    <property type="match status" value="1"/>
</dbReference>
<name>A0A0N0IAN5_9GAMM</name>
<dbReference type="EMBL" id="LGAA01000014">
    <property type="protein sequence ID" value="KPD03183.1"/>
    <property type="molecule type" value="Genomic_DNA"/>
</dbReference>
<evidence type="ECO:0000256" key="6">
    <source>
        <dbReference type="ARBA" id="ARBA00022777"/>
    </source>
</evidence>
<dbReference type="InterPro" id="IPR051351">
    <property type="entry name" value="Ascorbate-PTS_EIIA_comp"/>
</dbReference>
<dbReference type="OrthoDB" id="1634238at2"/>
<dbReference type="InterPro" id="IPR002178">
    <property type="entry name" value="PTS_EIIA_type-2_dom"/>
</dbReference>
<protein>
    <submittedName>
        <fullName evidence="8">PTS system IIA component</fullName>
    </submittedName>
</protein>
<evidence type="ECO:0000256" key="3">
    <source>
        <dbReference type="ARBA" id="ARBA00022490"/>
    </source>
</evidence>
<keyword evidence="3" id="KW-0963">Cytoplasm</keyword>
<dbReference type="RefSeq" id="WP_047255916.1">
    <property type="nucleotide sequence ID" value="NZ_CAWMUS010000014.1"/>
</dbReference>
<comment type="caution">
    <text evidence="8">The sequence shown here is derived from an EMBL/GenBank/DDBJ whole genome shotgun (WGS) entry which is preliminary data.</text>
</comment>
<reference evidence="8 9" key="1">
    <citation type="submission" date="2015-07" db="EMBL/GenBank/DDBJ databases">
        <title>ATOL: Assembling a taxonomically balanced genome-scale reconstruction of the evolutionary history of the Enterobacteriaceae.</title>
        <authorList>
            <person name="Plunkett G.III."/>
            <person name="Neeno-Eckwall E.C."/>
            <person name="Glasner J.D."/>
            <person name="Perna N.T."/>
        </authorList>
    </citation>
    <scope>NUCLEOTIDE SEQUENCE [LARGE SCALE GENOMIC DNA]</scope>
    <source>
        <strain evidence="8 9">ATCC 35017</strain>
    </source>
</reference>
<dbReference type="GO" id="GO:0016301">
    <property type="term" value="F:kinase activity"/>
    <property type="evidence" value="ECO:0007669"/>
    <property type="project" value="UniProtKB-KW"/>
</dbReference>
<dbReference type="PROSITE" id="PS51094">
    <property type="entry name" value="PTS_EIIA_TYPE_2"/>
    <property type="match status" value="1"/>
</dbReference>
<dbReference type="InterPro" id="IPR016152">
    <property type="entry name" value="PTrfase/Anion_transptr"/>
</dbReference>
<accession>A0A0N0IAN5</accession>
<evidence type="ECO:0000256" key="2">
    <source>
        <dbReference type="ARBA" id="ARBA00022448"/>
    </source>
</evidence>
<comment type="subcellular location">
    <subcellularLocation>
        <location evidence="1">Cytoplasm</location>
    </subcellularLocation>
</comment>
<sequence length="147" mass="15849">MLKTLLTADVIQVLPSATNWRDAVTQSCQPLINNGSVQPQYVEAIIQSHEAIGPYYVLGPGIAMPHARPENGVNKLSLGLTVIQHGVNFDADENDPIKLLFVLAATDSDSHVGAISQLAELFDNQEDIDQLINAATVDDVLAVISKY</sequence>
<evidence type="ECO:0000256" key="4">
    <source>
        <dbReference type="ARBA" id="ARBA00022679"/>
    </source>
</evidence>
<keyword evidence="5" id="KW-0598">Phosphotransferase system</keyword>
<evidence type="ECO:0000313" key="8">
    <source>
        <dbReference type="EMBL" id="KPD03183.1"/>
    </source>
</evidence>
<feature type="domain" description="PTS EIIA type-2" evidence="7">
    <location>
        <begin position="4"/>
        <end position="147"/>
    </location>
</feature>
<organism evidence="8 9">
    <name type="scientific">Moellerella wisconsensis ATCC 35017</name>
    <dbReference type="NCBI Taxonomy" id="1354267"/>
    <lineage>
        <taxon>Bacteria</taxon>
        <taxon>Pseudomonadati</taxon>
        <taxon>Pseudomonadota</taxon>
        <taxon>Gammaproteobacteria</taxon>
        <taxon>Enterobacterales</taxon>
        <taxon>Morganellaceae</taxon>
        <taxon>Moellerella</taxon>
    </lineage>
</organism>
<keyword evidence="6" id="KW-0418">Kinase</keyword>
<keyword evidence="9" id="KW-1185">Reference proteome</keyword>
<dbReference type="GO" id="GO:0005737">
    <property type="term" value="C:cytoplasm"/>
    <property type="evidence" value="ECO:0007669"/>
    <property type="project" value="UniProtKB-SubCell"/>
</dbReference>
<dbReference type="Proteomes" id="UP000053226">
    <property type="component" value="Unassembled WGS sequence"/>
</dbReference>
<dbReference type="CDD" id="cd00211">
    <property type="entry name" value="PTS_IIA_fru"/>
    <property type="match status" value="1"/>
</dbReference>